<evidence type="ECO:0000313" key="5">
    <source>
        <dbReference type="EMBL" id="HAT3810721.1"/>
    </source>
</evidence>
<dbReference type="Pfam" id="PF11924">
    <property type="entry name" value="IAT_beta"/>
    <property type="match status" value="1"/>
</dbReference>
<feature type="region of interest" description="Disordered" evidence="2">
    <location>
        <begin position="1184"/>
        <end position="1203"/>
    </location>
</feature>
<evidence type="ECO:0000259" key="4">
    <source>
        <dbReference type="PROSITE" id="PS51782"/>
    </source>
</evidence>
<dbReference type="Gene3D" id="3.10.100.10">
    <property type="entry name" value="Mannose-Binding Protein A, subunit A"/>
    <property type="match status" value="1"/>
</dbReference>
<evidence type="ECO:0000256" key="3">
    <source>
        <dbReference type="SAM" id="SignalP"/>
    </source>
</evidence>
<dbReference type="InterPro" id="IPR013783">
    <property type="entry name" value="Ig-like_fold"/>
</dbReference>
<dbReference type="Gene3D" id="2.40.160.160">
    <property type="entry name" value="Inverse autotransporter, beta-domain"/>
    <property type="match status" value="1"/>
</dbReference>
<evidence type="ECO:0000313" key="6">
    <source>
        <dbReference type="Proteomes" id="UP000865968"/>
    </source>
</evidence>
<dbReference type="Pfam" id="PF09134">
    <property type="entry name" value="Invasin_D3"/>
    <property type="match status" value="1"/>
</dbReference>
<organism evidence="5 6">
    <name type="scientific">Morganella morganii</name>
    <name type="common">Proteus morganii</name>
    <dbReference type="NCBI Taxonomy" id="582"/>
    <lineage>
        <taxon>Bacteria</taxon>
        <taxon>Pseudomonadati</taxon>
        <taxon>Pseudomonadota</taxon>
        <taxon>Gammaproteobacteria</taxon>
        <taxon>Enterobacterales</taxon>
        <taxon>Morganellaceae</taxon>
        <taxon>Morganella</taxon>
    </lineage>
</organism>
<dbReference type="Gene3D" id="2.60.40.2700">
    <property type="match status" value="1"/>
</dbReference>
<reference evidence="5" key="2">
    <citation type="submission" date="2020-10" db="EMBL/GenBank/DDBJ databases">
        <authorList>
            <consortium name="NCBI Pathogen Detection Project"/>
        </authorList>
    </citation>
    <scope>NUCLEOTIDE SEQUENCE</scope>
    <source>
        <strain evidence="5">Morganella morganii ARLG-3209</strain>
    </source>
</reference>
<protein>
    <recommendedName>
        <fullName evidence="4">LysM domain-containing protein</fullName>
    </recommendedName>
</protein>
<dbReference type="InterPro" id="IPR051715">
    <property type="entry name" value="Intimin-Invasin_domain"/>
</dbReference>
<reference evidence="5" key="1">
    <citation type="journal article" date="2018" name="Genome Biol.">
        <title>SKESA: strategic k-mer extension for scrupulous assemblies.</title>
        <authorList>
            <person name="Souvorov A."/>
            <person name="Agarwala R."/>
            <person name="Lipman D.J."/>
        </authorList>
    </citation>
    <scope>NUCLEOTIDE SEQUENCE</scope>
    <source>
        <strain evidence="5">Morganella morganii ARLG-3209</strain>
    </source>
</reference>
<dbReference type="Pfam" id="PF21764">
    <property type="entry name" value="Invasin_D4"/>
    <property type="match status" value="1"/>
</dbReference>
<dbReference type="Gene3D" id="2.60.40.1080">
    <property type="match status" value="1"/>
</dbReference>
<dbReference type="InterPro" id="IPR008964">
    <property type="entry name" value="Invasin/intimin_cell_adhesion"/>
</dbReference>
<dbReference type="InterPro" id="IPR015217">
    <property type="entry name" value="Invasin_dom_3"/>
</dbReference>
<sequence>MRKNTIPQPRRHIKALVFINIGIQAAFPVALAATPAVVYSGTEKETPAVFSAETYIIGDNETISDIAAKNNIPVEALEKLNKHRRFTVPFQSLSAGDEIDIPLQRSGPGQKPAADTEMWLAGSARALAPVLQNNTGTDALADMARSHITGQANSALNREIDTWLDSKGKVQTRLDVDRRFTLKNSQIDALLPVWENPAHLVFTQLSLHRTDDRTQSNTGLGYRYFTEDYTLGANTFYDHDWSRSHSRLGAGTEYQRDFFKAGLNGYFRLSRWKDSGDLSLYEERPANGWDIRAEGYLPDYPGLGGKLIWEQYYGDNVGLFGKDNLQKNPYAATAGVNYSPFPLLKFDADHRLGKGGKNDSRFGVSLNYALGVPLDTQLDSSELTAARSLSGSRYDFVGRNNNIVLEYRKKETITLQMASGVSGFAGEKKSLGVVINTTNGVSRIDWNDTELTAAGGKIIQDSAEHYSVVMPDFAYGEGARNSYPLTAVAYDLSGQASPQAGTTITVSSDAVSPGNSQLSPSLIVLPDDGISQSPLTLTLHSAADKPVQGVAAEIAVKVTPLNRAAGTDIRISTFTEDSHQPGVYHAVLTAGTQKGEFLLTPELQGAELSPARAVIGKAPSVSQLTISGTLALGEALSGHYQFDGNNMGAADASRYQWGDEGQTAPLNDAAVITVSGTVPAYTLVSSDAGKVKELSVQARNELDITGNTLTVNTRPEAPGNNTGGGNGGFIINDAAAPEVSGLQISGTLAVGEALSGTYVFNPLTGNPEDKSRVAWGEKGTTETEATGGTVVTTAGTLPSYTLKAADAGKVLAVSVQAKNGAGVNGNTLTATTEPGAPGNNTGGGNGGAIVNETAAPEISDLQITGTLTVGEALNGTYVFNPLTGNTEDKSRVAWGGKGTTESAAATGTVVTTAGTLPSYTLKAADAGKVLAVSVQAKNGAGVNGNTLTATTEPGAPGNNTGGDNGGAIVNETAAPEISDLQITGTLAVGESLSGTYVFNPLTGNPEDNSRVAWGGKGTTESAAATGTVVTTAGTLPSYTLKAADAGKVLAVSVQAKNGAGVNGNTLTATTEPGAPGNNTGGGNGGAIVNETAAPEISDLQITGTLAVGESLSGTYVFNPLTGNPEDNSLVAWGEKGTTEAVAATGTTVTVSGTLPSYTLKTADAGKVIAVSILAKNGADVGGNTLTATTEPGTPGNNTGGGNGGAIVNETVAPEISDLQITGALAVGEALSGAYVFNPLTGNPEDKSRVAWGEKGGTEAAAATGTVVNTSGMLPSYTLKAADAGKVMAVSVLAKNGTGVGGNTLTVTTEPGAPGNNTGGGNGGTIINETAAPQISDLQITGTLLVGETLSGTYAFNPLTGNTEDNSLVAWGEKGTTEAAAATGTMVTVSGTLPSYTLKTADAGKVMAVSVLAKNGADVEGNTLTVTTEPGTAGNNTTGGNNGKIVAPSLGNIIVNGYNFAPNSGFPTTGFVNATYTLTLDNANASDYNWTSSASWVKVDSAGKVTFTAEPQGQKQVTITATKKSGGGEISHSFTLNRWYQYNATMRNWSSANSYCNGLGNGYALPTRLQLINVLSGSGTRTVGGHLWSEWGKMSTYGFAQTFEYYWTSEEGGSGKHHDIYMSNTSSVHDYPDSESLNVTCQRGL</sequence>
<name>A0AAN5MIA6_MORMO</name>
<evidence type="ECO:0000256" key="1">
    <source>
        <dbReference type="ARBA" id="ARBA00010116"/>
    </source>
</evidence>
<dbReference type="InterPro" id="IPR003535">
    <property type="entry name" value="Intimin/invasin_bac"/>
</dbReference>
<feature type="compositionally biased region" description="Low complexity" evidence="2">
    <location>
        <begin position="1186"/>
        <end position="1196"/>
    </location>
</feature>
<comment type="similarity">
    <text evidence="1">Belongs to the intimin/invasin family.</text>
</comment>
<dbReference type="EMBL" id="DACSWI010000014">
    <property type="protein sequence ID" value="HAT3810721.1"/>
    <property type="molecule type" value="Genomic_DNA"/>
</dbReference>
<dbReference type="Gene3D" id="2.60.40.10">
    <property type="entry name" value="Immunoglobulins"/>
    <property type="match status" value="1"/>
</dbReference>
<dbReference type="InterPro" id="IPR016186">
    <property type="entry name" value="C-type_lectin-like/link_sf"/>
</dbReference>
<feature type="signal peptide" evidence="3">
    <location>
        <begin position="1"/>
        <end position="32"/>
    </location>
</feature>
<proteinExistence type="inferred from homology"/>
<evidence type="ECO:0000256" key="2">
    <source>
        <dbReference type="SAM" id="MobiDB-lite"/>
    </source>
</evidence>
<dbReference type="GO" id="GO:0007155">
    <property type="term" value="P:cell adhesion"/>
    <property type="evidence" value="ECO:0007669"/>
    <property type="project" value="InterPro"/>
</dbReference>
<dbReference type="SUPFAM" id="SSF49373">
    <property type="entry name" value="Invasin/intimin cell-adhesion fragments"/>
    <property type="match status" value="2"/>
</dbReference>
<gene>
    <name evidence="5" type="ORF">I8608_003622</name>
</gene>
<dbReference type="PROSITE" id="PS51782">
    <property type="entry name" value="LYSM"/>
    <property type="match status" value="1"/>
</dbReference>
<dbReference type="PANTHER" id="PTHR39576">
    <property type="entry name" value="ATTACHING AND EFFACING PROTEIN HOMOLOG-RELATED-RELATED"/>
    <property type="match status" value="1"/>
</dbReference>
<dbReference type="Proteomes" id="UP000865968">
    <property type="component" value="Unassembled WGS sequence"/>
</dbReference>
<dbReference type="InterPro" id="IPR038177">
    <property type="entry name" value="IAT_beta_sf"/>
</dbReference>
<dbReference type="CDD" id="cd00118">
    <property type="entry name" value="LysM"/>
    <property type="match status" value="1"/>
</dbReference>
<dbReference type="InterPro" id="IPR024519">
    <property type="entry name" value="IAT_beta"/>
</dbReference>
<dbReference type="PRINTS" id="PR01369">
    <property type="entry name" value="INTIMIN"/>
</dbReference>
<dbReference type="FunFam" id="2.40.160.160:FF:000001">
    <property type="entry name" value="Intimin-like inverse autotransporter SinH"/>
    <property type="match status" value="1"/>
</dbReference>
<feature type="chain" id="PRO_5042919803" description="LysM domain-containing protein" evidence="3">
    <location>
        <begin position="33"/>
        <end position="1644"/>
    </location>
</feature>
<feature type="domain" description="LysM" evidence="4">
    <location>
        <begin position="53"/>
        <end position="101"/>
    </location>
</feature>
<comment type="caution">
    <text evidence="5">The sequence shown here is derived from an EMBL/GenBank/DDBJ whole genome shotgun (WGS) entry which is preliminary data.</text>
</comment>
<dbReference type="GO" id="GO:0009279">
    <property type="term" value="C:cell outer membrane"/>
    <property type="evidence" value="ECO:0007669"/>
    <property type="project" value="TreeGrafter"/>
</dbReference>
<dbReference type="PANTHER" id="PTHR39576:SF2">
    <property type="entry name" value="ATTACHING AND EFFACING PROTEIN HOMOLOG-RELATED"/>
    <property type="match status" value="1"/>
</dbReference>
<keyword evidence="3" id="KW-0732">Signal</keyword>
<dbReference type="SMART" id="SM00257">
    <property type="entry name" value="LysM"/>
    <property type="match status" value="1"/>
</dbReference>
<accession>A0AAN5MIA6</accession>
<dbReference type="InterPro" id="IPR018392">
    <property type="entry name" value="LysM"/>
</dbReference>
<dbReference type="InterPro" id="IPR048658">
    <property type="entry name" value="Invasin_D4"/>
</dbReference>